<gene>
    <name evidence="1" type="ORF">LR48_Vigan07g265200</name>
</gene>
<evidence type="ECO:0000313" key="2">
    <source>
        <dbReference type="Proteomes" id="UP000053144"/>
    </source>
</evidence>
<evidence type="ECO:0000313" key="1">
    <source>
        <dbReference type="EMBL" id="KOM48948.1"/>
    </source>
</evidence>
<name>A0A0L9V1R0_PHAAN</name>
<reference evidence="2" key="1">
    <citation type="journal article" date="2015" name="Proc. Natl. Acad. Sci. U.S.A.">
        <title>Genome sequencing of adzuki bean (Vigna angularis) provides insight into high starch and low fat accumulation and domestication.</title>
        <authorList>
            <person name="Yang K."/>
            <person name="Tian Z."/>
            <person name="Chen C."/>
            <person name="Luo L."/>
            <person name="Zhao B."/>
            <person name="Wang Z."/>
            <person name="Yu L."/>
            <person name="Li Y."/>
            <person name="Sun Y."/>
            <person name="Li W."/>
            <person name="Chen Y."/>
            <person name="Li Y."/>
            <person name="Zhang Y."/>
            <person name="Ai D."/>
            <person name="Zhao J."/>
            <person name="Shang C."/>
            <person name="Ma Y."/>
            <person name="Wu B."/>
            <person name="Wang M."/>
            <person name="Gao L."/>
            <person name="Sun D."/>
            <person name="Zhang P."/>
            <person name="Guo F."/>
            <person name="Wang W."/>
            <person name="Li Y."/>
            <person name="Wang J."/>
            <person name="Varshney R.K."/>
            <person name="Wang J."/>
            <person name="Ling H.Q."/>
            <person name="Wan P."/>
        </authorList>
    </citation>
    <scope>NUCLEOTIDE SEQUENCE</scope>
    <source>
        <strain evidence="2">cv. Jingnong 6</strain>
    </source>
</reference>
<dbReference type="Proteomes" id="UP000053144">
    <property type="component" value="Chromosome 7"/>
</dbReference>
<proteinExistence type="predicted"/>
<dbReference type="Gramene" id="KOM48948">
    <property type="protein sequence ID" value="KOM48948"/>
    <property type="gene ID" value="LR48_Vigan07g265200"/>
</dbReference>
<organism evidence="1 2">
    <name type="scientific">Phaseolus angularis</name>
    <name type="common">Azuki bean</name>
    <name type="synonym">Vigna angularis</name>
    <dbReference type="NCBI Taxonomy" id="3914"/>
    <lineage>
        <taxon>Eukaryota</taxon>
        <taxon>Viridiplantae</taxon>
        <taxon>Streptophyta</taxon>
        <taxon>Embryophyta</taxon>
        <taxon>Tracheophyta</taxon>
        <taxon>Spermatophyta</taxon>
        <taxon>Magnoliopsida</taxon>
        <taxon>eudicotyledons</taxon>
        <taxon>Gunneridae</taxon>
        <taxon>Pentapetalae</taxon>
        <taxon>rosids</taxon>
        <taxon>fabids</taxon>
        <taxon>Fabales</taxon>
        <taxon>Fabaceae</taxon>
        <taxon>Papilionoideae</taxon>
        <taxon>50 kb inversion clade</taxon>
        <taxon>NPAAA clade</taxon>
        <taxon>indigoferoid/millettioid clade</taxon>
        <taxon>Phaseoleae</taxon>
        <taxon>Vigna</taxon>
    </lineage>
</organism>
<dbReference type="EMBL" id="CM003377">
    <property type="protein sequence ID" value="KOM48948.1"/>
    <property type="molecule type" value="Genomic_DNA"/>
</dbReference>
<dbReference type="AlphaFoldDB" id="A0A0L9V1R0"/>
<sequence length="87" mass="9817">MKLVRQSNESKNHRSMKKCEKKNIEHKCCSSGATKVQLSACSLDCCRWGATEHLFSGLLLLGAETRRALDLLTLRRVFSHLELLEAS</sequence>
<protein>
    <submittedName>
        <fullName evidence="1">Uncharacterized protein</fullName>
    </submittedName>
</protein>
<accession>A0A0L9V1R0</accession>